<dbReference type="Proteomes" id="UP000215335">
    <property type="component" value="Unassembled WGS sequence"/>
</dbReference>
<keyword evidence="2" id="KW-1185">Reference proteome</keyword>
<evidence type="ECO:0000313" key="2">
    <source>
        <dbReference type="Proteomes" id="UP000215335"/>
    </source>
</evidence>
<dbReference type="EMBL" id="NNAY01000474">
    <property type="protein sequence ID" value="OXU28132.1"/>
    <property type="molecule type" value="Genomic_DNA"/>
</dbReference>
<proteinExistence type="predicted"/>
<protein>
    <submittedName>
        <fullName evidence="1">Uncharacterized protein</fullName>
    </submittedName>
</protein>
<reference evidence="1 2" key="1">
    <citation type="journal article" date="2017" name="Curr. Biol.">
        <title>The Evolution of Venom by Co-option of Single-Copy Genes.</title>
        <authorList>
            <person name="Martinson E.O."/>
            <person name="Mrinalini"/>
            <person name="Kelkar Y.D."/>
            <person name="Chang C.H."/>
            <person name="Werren J.H."/>
        </authorList>
    </citation>
    <scope>NUCLEOTIDE SEQUENCE [LARGE SCALE GENOMIC DNA]</scope>
    <source>
        <strain evidence="1 2">Alberta</strain>
        <tissue evidence="1">Whole body</tissue>
    </source>
</reference>
<dbReference type="AlphaFoldDB" id="A0A232FBY1"/>
<evidence type="ECO:0000313" key="1">
    <source>
        <dbReference type="EMBL" id="OXU28132.1"/>
    </source>
</evidence>
<gene>
    <name evidence="1" type="ORF">TSAR_008578</name>
</gene>
<accession>A0A232FBY1</accession>
<sequence>MILKVDIFSFALGLVQLFRNRLPYQFLLNSFGSTFHPEPYGMRKKLRELLLLVFQRRNYAYFSTDSGFHFYRVDKERARTYRPFATRVLKSQTS</sequence>
<organism evidence="1 2">
    <name type="scientific">Trichomalopsis sarcophagae</name>
    <dbReference type="NCBI Taxonomy" id="543379"/>
    <lineage>
        <taxon>Eukaryota</taxon>
        <taxon>Metazoa</taxon>
        <taxon>Ecdysozoa</taxon>
        <taxon>Arthropoda</taxon>
        <taxon>Hexapoda</taxon>
        <taxon>Insecta</taxon>
        <taxon>Pterygota</taxon>
        <taxon>Neoptera</taxon>
        <taxon>Endopterygota</taxon>
        <taxon>Hymenoptera</taxon>
        <taxon>Apocrita</taxon>
        <taxon>Proctotrupomorpha</taxon>
        <taxon>Chalcidoidea</taxon>
        <taxon>Pteromalidae</taxon>
        <taxon>Pteromalinae</taxon>
        <taxon>Trichomalopsis</taxon>
    </lineage>
</organism>
<name>A0A232FBY1_9HYME</name>
<comment type="caution">
    <text evidence="1">The sequence shown here is derived from an EMBL/GenBank/DDBJ whole genome shotgun (WGS) entry which is preliminary data.</text>
</comment>